<reference evidence="3 4" key="1">
    <citation type="submission" date="2023-11" db="EMBL/GenBank/DDBJ databases">
        <title>30 novel species of actinomycetes from the DSMZ collection.</title>
        <authorList>
            <person name="Nouioui I."/>
        </authorList>
    </citation>
    <scope>NUCLEOTIDE SEQUENCE [LARGE SCALE GENOMIC DNA]</scope>
    <source>
        <strain evidence="3 4">DSM 41602</strain>
    </source>
</reference>
<name>A0ABD5JLK1_9ACTN</name>
<evidence type="ECO:0000259" key="2">
    <source>
        <dbReference type="PROSITE" id="PS50234"/>
    </source>
</evidence>
<protein>
    <submittedName>
        <fullName evidence="3">VWA domain-containing protein</fullName>
    </submittedName>
</protein>
<dbReference type="PROSITE" id="PS50234">
    <property type="entry name" value="VWFA"/>
    <property type="match status" value="1"/>
</dbReference>
<dbReference type="PANTHER" id="PTHR10579">
    <property type="entry name" value="CALCIUM-ACTIVATED CHLORIDE CHANNEL REGULATOR"/>
    <property type="match status" value="1"/>
</dbReference>
<dbReference type="Gene3D" id="3.40.50.410">
    <property type="entry name" value="von Willebrand factor, type A domain"/>
    <property type="match status" value="1"/>
</dbReference>
<dbReference type="SMART" id="SM00327">
    <property type="entry name" value="VWA"/>
    <property type="match status" value="1"/>
</dbReference>
<gene>
    <name evidence="3" type="ORF">V2K49_36090</name>
</gene>
<feature type="compositionally biased region" description="Basic and acidic residues" evidence="1">
    <location>
        <begin position="1"/>
        <end position="10"/>
    </location>
</feature>
<evidence type="ECO:0000256" key="1">
    <source>
        <dbReference type="SAM" id="MobiDB-lite"/>
    </source>
</evidence>
<dbReference type="EMBL" id="JAZBJQ010000033">
    <property type="protein sequence ID" value="MEE4588432.1"/>
    <property type="molecule type" value="Genomic_DNA"/>
</dbReference>
<comment type="caution">
    <text evidence="3">The sequence shown here is derived from an EMBL/GenBank/DDBJ whole genome shotgun (WGS) entry which is preliminary data.</text>
</comment>
<proteinExistence type="predicted"/>
<dbReference type="Gene3D" id="2.60.40.3670">
    <property type="match status" value="1"/>
</dbReference>
<dbReference type="AlphaFoldDB" id="A0ABD5JLK1"/>
<dbReference type="InterPro" id="IPR036465">
    <property type="entry name" value="vWFA_dom_sf"/>
</dbReference>
<sequence>MNEDRRERQHAPGPEGTDGGPALTLRVHQNKYLPASAGRTEMHAIVSVRARGLGPAAARTAASEVIVIDCSMSMSWPPTKIAAARRATATAVGILRDGTRFAIVEGTEQAQVVYPFTGGMAVAGPDTKAAAARVAARLPAVGGTAIGSWLDLARRLHLRQPAAIQHTLLLTDGRNEHDPPGYLDKVLDACAPHFTCDARGIGDGWDAAELKRIARRLHGRADAVLEDAALAAEFEEMVSASMAKALAGVRIRIRTRAGGRVGFVKQVHPTRVDVTDEGVRPDERTWEWTTKAWGDETREYQVSVLADPRGDPTGEDVELATVELAVEGDTALPPPEPESLLVQWTDDVLLSSRIDPRLAHYDADSELGHAITAGCDAYEAGDRERARGQWGRAVQLAHQLGSEKMLTRLSGLVHIVDAATGEVRIREPIRPLDLNSAIIVSEESVHLVGVERPRAAAPPAADVICPACGRRSPATAEFCQQCDTPLGTEPGDTPLGTEPGGAPLGTEPGDTPLGTEPGGAT</sequence>
<dbReference type="SUPFAM" id="SSF53300">
    <property type="entry name" value="vWA-like"/>
    <property type="match status" value="1"/>
</dbReference>
<dbReference type="PANTHER" id="PTHR10579:SF43">
    <property type="entry name" value="ZINC FINGER (C3HC4-TYPE RING FINGER) FAMILY PROTEIN"/>
    <property type="match status" value="1"/>
</dbReference>
<dbReference type="Gene3D" id="1.20.120.1690">
    <property type="match status" value="1"/>
</dbReference>
<feature type="region of interest" description="Disordered" evidence="1">
    <location>
        <begin position="1"/>
        <end position="23"/>
    </location>
</feature>
<dbReference type="InterPro" id="IPR051266">
    <property type="entry name" value="CLCR"/>
</dbReference>
<dbReference type="Pfam" id="PF13768">
    <property type="entry name" value="VWA_3"/>
    <property type="match status" value="1"/>
</dbReference>
<evidence type="ECO:0000313" key="4">
    <source>
        <dbReference type="Proteomes" id="UP001354649"/>
    </source>
</evidence>
<feature type="region of interest" description="Disordered" evidence="1">
    <location>
        <begin position="483"/>
        <end position="521"/>
    </location>
</feature>
<feature type="domain" description="VWFA" evidence="2">
    <location>
        <begin position="63"/>
        <end position="246"/>
    </location>
</feature>
<dbReference type="CDD" id="cd00198">
    <property type="entry name" value="vWFA"/>
    <property type="match status" value="1"/>
</dbReference>
<organism evidence="3 4">
    <name type="scientific">Streptomyces antimycoticus</name>
    <dbReference type="NCBI Taxonomy" id="68175"/>
    <lineage>
        <taxon>Bacteria</taxon>
        <taxon>Bacillati</taxon>
        <taxon>Actinomycetota</taxon>
        <taxon>Actinomycetes</taxon>
        <taxon>Kitasatosporales</taxon>
        <taxon>Streptomycetaceae</taxon>
        <taxon>Streptomyces</taxon>
        <taxon>Streptomyces violaceusniger group</taxon>
    </lineage>
</organism>
<dbReference type="Proteomes" id="UP001354649">
    <property type="component" value="Unassembled WGS sequence"/>
</dbReference>
<accession>A0ABD5JLK1</accession>
<dbReference type="InterPro" id="IPR002035">
    <property type="entry name" value="VWF_A"/>
</dbReference>
<evidence type="ECO:0000313" key="3">
    <source>
        <dbReference type="EMBL" id="MEE4588432.1"/>
    </source>
</evidence>